<name>A0A0V1AKI7_TRIBR</name>
<evidence type="ECO:0000313" key="2">
    <source>
        <dbReference type="EMBL" id="KRY24707.1"/>
    </source>
</evidence>
<evidence type="ECO:0000256" key="1">
    <source>
        <dbReference type="SAM" id="SignalP"/>
    </source>
</evidence>
<evidence type="ECO:0000313" key="3">
    <source>
        <dbReference type="Proteomes" id="UP000054653"/>
    </source>
</evidence>
<dbReference type="AlphaFoldDB" id="A0A0V1AKI7"/>
<accession>A0A0V1AKI7</accession>
<sequence length="42" mass="4658">MGSILLLCTQLLVWEVCTCMGRALFGDWVMTSAISLANYCDK</sequence>
<dbReference type="EMBL" id="JYDI01002863">
    <property type="protein sequence ID" value="KRY24707.1"/>
    <property type="molecule type" value="Genomic_DNA"/>
</dbReference>
<dbReference type="Proteomes" id="UP000054653">
    <property type="component" value="Unassembled WGS sequence"/>
</dbReference>
<organism evidence="2 3">
    <name type="scientific">Trichinella britovi</name>
    <name type="common">Parasitic roundworm</name>
    <dbReference type="NCBI Taxonomy" id="45882"/>
    <lineage>
        <taxon>Eukaryota</taxon>
        <taxon>Metazoa</taxon>
        <taxon>Ecdysozoa</taxon>
        <taxon>Nematoda</taxon>
        <taxon>Enoplea</taxon>
        <taxon>Dorylaimia</taxon>
        <taxon>Trichinellida</taxon>
        <taxon>Trichinellidae</taxon>
        <taxon>Trichinella</taxon>
    </lineage>
</organism>
<comment type="caution">
    <text evidence="2">The sequence shown here is derived from an EMBL/GenBank/DDBJ whole genome shotgun (WGS) entry which is preliminary data.</text>
</comment>
<protein>
    <submittedName>
        <fullName evidence="2">Uncharacterized protein</fullName>
    </submittedName>
</protein>
<feature type="signal peptide" evidence="1">
    <location>
        <begin position="1"/>
        <end position="23"/>
    </location>
</feature>
<feature type="chain" id="PRO_5006874566" evidence="1">
    <location>
        <begin position="24"/>
        <end position="42"/>
    </location>
</feature>
<gene>
    <name evidence="2" type="ORF">T03_6447</name>
</gene>
<keyword evidence="3" id="KW-1185">Reference proteome</keyword>
<keyword evidence="1" id="KW-0732">Signal</keyword>
<reference evidence="2 3" key="1">
    <citation type="submission" date="2015-01" db="EMBL/GenBank/DDBJ databases">
        <title>Evolution of Trichinella species and genotypes.</title>
        <authorList>
            <person name="Korhonen P.K."/>
            <person name="Edoardo P."/>
            <person name="Giuseppe L.R."/>
            <person name="Gasser R.B."/>
        </authorList>
    </citation>
    <scope>NUCLEOTIDE SEQUENCE [LARGE SCALE GENOMIC DNA]</scope>
    <source>
        <strain evidence="2">ISS120</strain>
    </source>
</reference>
<proteinExistence type="predicted"/>